<dbReference type="PANTHER" id="PTHR16943:SF8">
    <property type="entry name" value="2-METHYLCITRATE DEHYDRATASE"/>
    <property type="match status" value="1"/>
</dbReference>
<gene>
    <name evidence="2" type="ORF">U6N30_28645</name>
</gene>
<dbReference type="RefSeq" id="WP_324274937.1">
    <property type="nucleotide sequence ID" value="NZ_CP141261.1"/>
</dbReference>
<protein>
    <recommendedName>
        <fullName evidence="1">MmgE/PrpD C-terminal domain-containing protein</fullName>
    </recommendedName>
</protein>
<dbReference type="EMBL" id="CP141261">
    <property type="protein sequence ID" value="WRL63602.1"/>
    <property type="molecule type" value="Genomic_DNA"/>
</dbReference>
<dbReference type="Gene3D" id="3.30.1330.120">
    <property type="entry name" value="2-methylcitrate dehydratase PrpD"/>
    <property type="match status" value="1"/>
</dbReference>
<dbReference type="SUPFAM" id="SSF103378">
    <property type="entry name" value="2-methylcitrate dehydratase PrpD"/>
    <property type="match status" value="1"/>
</dbReference>
<dbReference type="InterPro" id="IPR005656">
    <property type="entry name" value="MmgE_PrpD"/>
</dbReference>
<evidence type="ECO:0000313" key="3">
    <source>
        <dbReference type="Proteomes" id="UP001324287"/>
    </source>
</evidence>
<accession>A0ABZ1AZN7</accession>
<dbReference type="Pfam" id="PF19305">
    <property type="entry name" value="MmgE_PrpD_C"/>
    <property type="match status" value="1"/>
</dbReference>
<dbReference type="PANTHER" id="PTHR16943">
    <property type="entry name" value="2-METHYLCITRATE DEHYDRATASE-RELATED"/>
    <property type="match status" value="1"/>
</dbReference>
<organism evidence="2 3">
    <name type="scientific">Blastococcus brunescens</name>
    <dbReference type="NCBI Taxonomy" id="1564165"/>
    <lineage>
        <taxon>Bacteria</taxon>
        <taxon>Bacillati</taxon>
        <taxon>Actinomycetota</taxon>
        <taxon>Actinomycetes</taxon>
        <taxon>Geodermatophilales</taxon>
        <taxon>Geodermatophilaceae</taxon>
        <taxon>Blastococcus</taxon>
    </lineage>
</organism>
<dbReference type="InterPro" id="IPR036148">
    <property type="entry name" value="MmgE/PrpD_sf"/>
</dbReference>
<sequence length="147" mass="15772">MGSVRADEVVEVVVHVNPGSDNSLIHPYATTPAQARFCMRYVVAAALLDGRVDFATFSPDRVLAEDVQALMRKVRLEHDAEVPYGVGATASTTQRSSSSARAVLRRSTASARCHAATRTGRWTTTSWSRRPMPAWLTAASGPAVASS</sequence>
<dbReference type="Proteomes" id="UP001324287">
    <property type="component" value="Chromosome"/>
</dbReference>
<proteinExistence type="predicted"/>
<evidence type="ECO:0000313" key="2">
    <source>
        <dbReference type="EMBL" id="WRL63602.1"/>
    </source>
</evidence>
<dbReference type="InterPro" id="IPR045337">
    <property type="entry name" value="MmgE_PrpD_C"/>
</dbReference>
<dbReference type="InterPro" id="IPR042188">
    <property type="entry name" value="MmgE/PrpD_sf_2"/>
</dbReference>
<reference evidence="2 3" key="1">
    <citation type="submission" date="2023-12" db="EMBL/GenBank/DDBJ databases">
        <title>Blastococcus brunescens sp. nov., an actonobacterium isolated from sandstone collected in sahara desert.</title>
        <authorList>
            <person name="Gtari M."/>
            <person name="Ghodhbane F."/>
        </authorList>
    </citation>
    <scope>NUCLEOTIDE SEQUENCE [LARGE SCALE GENOMIC DNA]</scope>
    <source>
        <strain evidence="2 3">BMG 8361</strain>
    </source>
</reference>
<feature type="domain" description="MmgE/PrpD C-terminal" evidence="1">
    <location>
        <begin position="5"/>
        <end position="83"/>
    </location>
</feature>
<name>A0ABZ1AZN7_9ACTN</name>
<keyword evidence="3" id="KW-1185">Reference proteome</keyword>
<evidence type="ECO:0000259" key="1">
    <source>
        <dbReference type="Pfam" id="PF19305"/>
    </source>
</evidence>